<dbReference type="RefSeq" id="WP_135185800.1">
    <property type="nucleotide sequence ID" value="NZ_JAFFRY010000011.1"/>
</dbReference>
<protein>
    <submittedName>
        <fullName evidence="1">Uncharacterized protein</fullName>
    </submittedName>
</protein>
<proteinExistence type="predicted"/>
<organism evidence="1 2">
    <name type="scientific">Pseudomonas syringae pv. papulans</name>
    <dbReference type="NCBI Taxonomy" id="83963"/>
    <lineage>
        <taxon>Bacteria</taxon>
        <taxon>Pseudomonadati</taxon>
        <taxon>Pseudomonadota</taxon>
        <taxon>Gammaproteobacteria</taxon>
        <taxon>Pseudomonadales</taxon>
        <taxon>Pseudomonadaceae</taxon>
        <taxon>Pseudomonas</taxon>
        <taxon>Pseudomonas syringae</taxon>
    </lineage>
</organism>
<dbReference type="EMBL" id="JAFFRZ010000001">
    <property type="protein sequence ID" value="MDH4624224.1"/>
    <property type="molecule type" value="Genomic_DNA"/>
</dbReference>
<evidence type="ECO:0000313" key="1">
    <source>
        <dbReference type="EMBL" id="MDH4624224.1"/>
    </source>
</evidence>
<dbReference type="Proteomes" id="UP001162155">
    <property type="component" value="Unassembled WGS sequence"/>
</dbReference>
<name>A0A0P9YC34_PSESX</name>
<comment type="caution">
    <text evidence="1">The sequence shown here is derived from an EMBL/GenBank/DDBJ whole genome shotgun (WGS) entry which is preliminary data.</text>
</comment>
<evidence type="ECO:0000313" key="2">
    <source>
        <dbReference type="Proteomes" id="UP001162155"/>
    </source>
</evidence>
<reference evidence="1" key="1">
    <citation type="submission" date="2021-02" db="EMBL/GenBank/DDBJ databases">
        <title>Genome analysis of blister spot of apple pathogen from New York area.</title>
        <authorList>
            <person name="Kandel P."/>
            <person name="Hockett K.L."/>
            <person name="Santander R."/>
            <person name="Acimovic S."/>
        </authorList>
    </citation>
    <scope>NUCLEOTIDE SEQUENCE</scope>
    <source>
        <strain evidence="1">PSP1</strain>
    </source>
</reference>
<sequence length="119" mass="13485">MVNESQSIPAVSADMKSLEILKRHKPIAVVLDAFDIEALERQIRAETEWWSVMATQSYPDQMQDILKAQKIVETRNDVVVKRLLWLLKPLAIGPLAEAIAGRAEAIRQFSEKAENDSNR</sequence>
<dbReference type="AlphaFoldDB" id="A0A0P9YC34"/>
<gene>
    <name evidence="1" type="ORF">JW322_21285</name>
</gene>
<accession>A0A0P9YC34</accession>